<keyword evidence="2" id="KW-0132">Cell division</keyword>
<reference evidence="5 6" key="1">
    <citation type="submission" date="2019-08" db="EMBL/GenBank/DDBJ databases">
        <title>Draft genome of C. urealyticum strain VH4248.</title>
        <authorList>
            <person name="Navas J."/>
        </authorList>
    </citation>
    <scope>NUCLEOTIDE SEQUENCE [LARGE SCALE GENOMIC DNA]</scope>
    <source>
        <strain evidence="5 6">VH4248</strain>
    </source>
</reference>
<dbReference type="InterPro" id="IPR036388">
    <property type="entry name" value="WH-like_DNA-bd_sf"/>
</dbReference>
<dbReference type="Gene3D" id="1.10.10.10">
    <property type="entry name" value="Winged helix-like DNA-binding domain superfamily/Winged helix DNA-binding domain"/>
    <property type="match status" value="2"/>
</dbReference>
<evidence type="ECO:0000256" key="2">
    <source>
        <dbReference type="ARBA" id="ARBA00022618"/>
    </source>
</evidence>
<dbReference type="GO" id="GO:0051304">
    <property type="term" value="P:chromosome separation"/>
    <property type="evidence" value="ECO:0007669"/>
    <property type="project" value="InterPro"/>
</dbReference>
<dbReference type="RefSeq" id="WP_148811908.1">
    <property type="nucleotide sequence ID" value="NZ_VSZI01000001.1"/>
</dbReference>
<evidence type="ECO:0000256" key="1">
    <source>
        <dbReference type="ARBA" id="ARBA00022490"/>
    </source>
</evidence>
<dbReference type="PANTHER" id="PTHR34298:SF2">
    <property type="entry name" value="SEGREGATION AND CONDENSATION PROTEIN B"/>
    <property type="match status" value="1"/>
</dbReference>
<dbReference type="SUPFAM" id="SSF46785">
    <property type="entry name" value="Winged helix' DNA-binding domain"/>
    <property type="match status" value="2"/>
</dbReference>
<evidence type="ECO:0000313" key="5">
    <source>
        <dbReference type="EMBL" id="TYR20189.1"/>
    </source>
</evidence>
<dbReference type="Pfam" id="PF04079">
    <property type="entry name" value="SMC_ScpB"/>
    <property type="match status" value="1"/>
</dbReference>
<dbReference type="InterPro" id="IPR005234">
    <property type="entry name" value="ScpB_csome_segregation"/>
</dbReference>
<dbReference type="PIRSF" id="PIRSF019345">
    <property type="entry name" value="ScpB"/>
    <property type="match status" value="1"/>
</dbReference>
<dbReference type="Proteomes" id="UP000324726">
    <property type="component" value="Unassembled WGS sequence"/>
</dbReference>
<sequence>MSEEHLNLPAVSQLRSRVESLLLVSDEPVAADQLAEACSVDSSQVEDVLRQIAEEFDARGSGFDLREREGLWRLYTRPENSDVVEAKILQGAQQRLSRAALETLAVVAYRQPVTRSQVAAVRGVNCDGVMRTLALRGLIRQVEVAAEGEEDTAAAGPGGAHLYETTDLLLEQLGIESLDELPDLAPLLPDVESIESDY</sequence>
<accession>A0A5D4FY22</accession>
<comment type="caution">
    <text evidence="5">The sequence shown here is derived from an EMBL/GenBank/DDBJ whole genome shotgun (WGS) entry which is preliminary data.</text>
</comment>
<protein>
    <submittedName>
        <fullName evidence="5">SMC-Scp complex subunit ScpB</fullName>
    </submittedName>
</protein>
<name>A0A5D4FY22_9CORY</name>
<keyword evidence="3" id="KW-0159">Chromosome partition</keyword>
<dbReference type="PANTHER" id="PTHR34298">
    <property type="entry name" value="SEGREGATION AND CONDENSATION PROTEIN B"/>
    <property type="match status" value="1"/>
</dbReference>
<evidence type="ECO:0000256" key="4">
    <source>
        <dbReference type="ARBA" id="ARBA00023306"/>
    </source>
</evidence>
<dbReference type="GO" id="GO:0051301">
    <property type="term" value="P:cell division"/>
    <property type="evidence" value="ECO:0007669"/>
    <property type="project" value="UniProtKB-KW"/>
</dbReference>
<dbReference type="NCBIfam" id="TIGR00281">
    <property type="entry name" value="SMC-Scp complex subunit ScpB"/>
    <property type="match status" value="1"/>
</dbReference>
<proteinExistence type="predicted"/>
<dbReference type="AlphaFoldDB" id="A0A5D4FY22"/>
<dbReference type="InterPro" id="IPR036390">
    <property type="entry name" value="WH_DNA-bd_sf"/>
</dbReference>
<gene>
    <name evidence="5" type="primary">scpB</name>
    <name evidence="5" type="ORF">FYJ87_04245</name>
</gene>
<evidence type="ECO:0000313" key="6">
    <source>
        <dbReference type="Proteomes" id="UP000324726"/>
    </source>
</evidence>
<evidence type="ECO:0000256" key="3">
    <source>
        <dbReference type="ARBA" id="ARBA00022829"/>
    </source>
</evidence>
<keyword evidence="4" id="KW-0131">Cell cycle</keyword>
<organism evidence="5 6">
    <name type="scientific">Corynebacterium urealyticum</name>
    <dbReference type="NCBI Taxonomy" id="43771"/>
    <lineage>
        <taxon>Bacteria</taxon>
        <taxon>Bacillati</taxon>
        <taxon>Actinomycetota</taxon>
        <taxon>Actinomycetes</taxon>
        <taxon>Mycobacteriales</taxon>
        <taxon>Corynebacteriaceae</taxon>
        <taxon>Corynebacterium</taxon>
    </lineage>
</organism>
<dbReference type="EMBL" id="VSZI01000001">
    <property type="protein sequence ID" value="TYR20189.1"/>
    <property type="molecule type" value="Genomic_DNA"/>
</dbReference>
<keyword evidence="1" id="KW-0963">Cytoplasm</keyword>